<dbReference type="Pfam" id="PF02798">
    <property type="entry name" value="GST_N"/>
    <property type="match status" value="1"/>
</dbReference>
<sequence length="161" mass="18347">MIAPIQRELNLLSRSKAYLSSLCERDLSNKSPLLLQHNPVHKTVPMLIHNGRAVVESPVIIEYIDKTWNLIPKLLQEDPYERARVTFLDWLHPTDHGYPGGSVEDPGVLDIMMVATLKDFKAQEKVLGLKILDPEKSPLIYTWVTTLLEQALVKGFIYQAF</sequence>
<comment type="caution">
    <text evidence="4">The sequence shown here is derived from an EMBL/GenBank/DDBJ whole genome shotgun (WGS) entry which is preliminary data.</text>
</comment>
<evidence type="ECO:0000313" key="5">
    <source>
        <dbReference type="Proteomes" id="UP000187609"/>
    </source>
</evidence>
<evidence type="ECO:0000256" key="2">
    <source>
        <dbReference type="RuleBase" id="RU369102"/>
    </source>
</evidence>
<organism evidence="4 5">
    <name type="scientific">Nicotiana attenuata</name>
    <name type="common">Coyote tobacco</name>
    <dbReference type="NCBI Taxonomy" id="49451"/>
    <lineage>
        <taxon>Eukaryota</taxon>
        <taxon>Viridiplantae</taxon>
        <taxon>Streptophyta</taxon>
        <taxon>Embryophyta</taxon>
        <taxon>Tracheophyta</taxon>
        <taxon>Spermatophyta</taxon>
        <taxon>Magnoliopsida</taxon>
        <taxon>eudicotyledons</taxon>
        <taxon>Gunneridae</taxon>
        <taxon>Pentapetalae</taxon>
        <taxon>asterids</taxon>
        <taxon>lamiids</taxon>
        <taxon>Solanales</taxon>
        <taxon>Solanaceae</taxon>
        <taxon>Nicotianoideae</taxon>
        <taxon>Nicotianeae</taxon>
        <taxon>Nicotiana</taxon>
    </lineage>
</organism>
<dbReference type="AlphaFoldDB" id="A0A314L8Z2"/>
<dbReference type="SMR" id="A0A314L8Z2"/>
<dbReference type="PANTHER" id="PTHR11260:SF676">
    <property type="entry name" value="GLUTATHIONE S-TRANSFERASE U8"/>
    <property type="match status" value="1"/>
</dbReference>
<dbReference type="InterPro" id="IPR036249">
    <property type="entry name" value="Thioredoxin-like_sf"/>
</dbReference>
<comment type="function">
    <text evidence="2">Is involved in the conjugation of reduced glutathione to a wide number of exogenous and endogenous hydrophobic electrophiles.</text>
</comment>
<comment type="similarity">
    <text evidence="2">Belongs to the GST superfamily.</text>
</comment>
<evidence type="ECO:0000313" key="4">
    <source>
        <dbReference type="EMBL" id="OIT37567.1"/>
    </source>
</evidence>
<keyword evidence="1" id="KW-0927">Auxin signaling pathway</keyword>
<dbReference type="SUPFAM" id="SSF52833">
    <property type="entry name" value="Thioredoxin-like"/>
    <property type="match status" value="1"/>
</dbReference>
<reference evidence="4" key="1">
    <citation type="submission" date="2016-11" db="EMBL/GenBank/DDBJ databases">
        <title>The genome of Nicotiana attenuata.</title>
        <authorList>
            <person name="Xu S."/>
            <person name="Brockmoeller T."/>
            <person name="Gaquerel E."/>
            <person name="Navarro A."/>
            <person name="Kuhl H."/>
            <person name="Gase K."/>
            <person name="Ling Z."/>
            <person name="Zhou W."/>
            <person name="Kreitzer C."/>
            <person name="Stanke M."/>
            <person name="Tang H."/>
            <person name="Lyons E."/>
            <person name="Pandey P."/>
            <person name="Pandey S.P."/>
            <person name="Timmermann B."/>
            <person name="Baldwin I.T."/>
        </authorList>
    </citation>
    <scope>NUCLEOTIDE SEQUENCE [LARGE SCALE GENOMIC DNA]</scope>
    <source>
        <strain evidence="4">UT</strain>
    </source>
</reference>
<dbReference type="STRING" id="49451.A0A314L8Z2"/>
<keyword evidence="5" id="KW-1185">Reference proteome</keyword>
<protein>
    <recommendedName>
        <fullName evidence="2">Glutathione S-transferase</fullName>
        <ecNumber evidence="2">2.5.1.18</ecNumber>
    </recommendedName>
</protein>
<dbReference type="SUPFAM" id="SSF47616">
    <property type="entry name" value="GST C-terminal domain-like"/>
    <property type="match status" value="1"/>
</dbReference>
<dbReference type="InterPro" id="IPR036282">
    <property type="entry name" value="Glutathione-S-Trfase_C_sf"/>
</dbReference>
<dbReference type="GO" id="GO:0006749">
    <property type="term" value="P:glutathione metabolic process"/>
    <property type="evidence" value="ECO:0007669"/>
    <property type="project" value="TreeGrafter"/>
</dbReference>
<evidence type="ECO:0000259" key="3">
    <source>
        <dbReference type="PROSITE" id="PS50404"/>
    </source>
</evidence>
<dbReference type="EC" id="2.5.1.18" evidence="2"/>
<dbReference type="InterPro" id="IPR004045">
    <property type="entry name" value="Glutathione_S-Trfase_N"/>
</dbReference>
<dbReference type="Gramene" id="OIT37567">
    <property type="protein sequence ID" value="OIT37567"/>
    <property type="gene ID" value="A4A49_53375"/>
</dbReference>
<dbReference type="Gene3D" id="1.20.1050.10">
    <property type="match status" value="1"/>
</dbReference>
<dbReference type="EMBL" id="MJEQ01000295">
    <property type="protein sequence ID" value="OIT37567.1"/>
    <property type="molecule type" value="Genomic_DNA"/>
</dbReference>
<keyword evidence="2" id="KW-0808">Transferase</keyword>
<comment type="subcellular location">
    <subcellularLocation>
        <location evidence="2">Cytoplasm</location>
        <location evidence="2">Cytosol</location>
    </subcellularLocation>
</comment>
<keyword evidence="2" id="KW-0963">Cytoplasm</keyword>
<dbReference type="InterPro" id="IPR045073">
    <property type="entry name" value="Omega/Tau-like"/>
</dbReference>
<accession>A0A314L8Z2</accession>
<dbReference type="GO" id="GO:0004364">
    <property type="term" value="F:glutathione transferase activity"/>
    <property type="evidence" value="ECO:0007669"/>
    <property type="project" value="UniProtKB-UniRule"/>
</dbReference>
<name>A0A314L8Z2_NICAT</name>
<feature type="domain" description="GST N-terminal" evidence="3">
    <location>
        <begin position="1"/>
        <end position="72"/>
    </location>
</feature>
<proteinExistence type="inferred from homology"/>
<dbReference type="PROSITE" id="PS50404">
    <property type="entry name" value="GST_NTER"/>
    <property type="match status" value="1"/>
</dbReference>
<dbReference type="PANTHER" id="PTHR11260">
    <property type="entry name" value="GLUTATHIONE S-TRANSFERASE, GST, SUPERFAMILY, GST DOMAIN CONTAINING"/>
    <property type="match status" value="1"/>
</dbReference>
<dbReference type="GO" id="GO:0009734">
    <property type="term" value="P:auxin-activated signaling pathway"/>
    <property type="evidence" value="ECO:0007669"/>
    <property type="project" value="UniProtKB-KW"/>
</dbReference>
<dbReference type="GO" id="GO:0005829">
    <property type="term" value="C:cytosol"/>
    <property type="evidence" value="ECO:0007669"/>
    <property type="project" value="UniProtKB-SubCell"/>
</dbReference>
<evidence type="ECO:0000256" key="1">
    <source>
        <dbReference type="ARBA" id="ARBA00023294"/>
    </source>
</evidence>
<dbReference type="Gene3D" id="3.40.30.10">
    <property type="entry name" value="Glutaredoxin"/>
    <property type="match status" value="1"/>
</dbReference>
<dbReference type="Proteomes" id="UP000187609">
    <property type="component" value="Unassembled WGS sequence"/>
</dbReference>
<comment type="catalytic activity">
    <reaction evidence="2">
        <text>RX + glutathione = an S-substituted glutathione + a halide anion + H(+)</text>
        <dbReference type="Rhea" id="RHEA:16437"/>
        <dbReference type="ChEBI" id="CHEBI:15378"/>
        <dbReference type="ChEBI" id="CHEBI:16042"/>
        <dbReference type="ChEBI" id="CHEBI:17792"/>
        <dbReference type="ChEBI" id="CHEBI:57925"/>
        <dbReference type="ChEBI" id="CHEBI:90779"/>
        <dbReference type="EC" id="2.5.1.18"/>
    </reaction>
</comment>
<gene>
    <name evidence="4" type="primary">GSTU9_0</name>
    <name evidence="4" type="ORF">A4A49_53375</name>
</gene>